<evidence type="ECO:0000256" key="3">
    <source>
        <dbReference type="ARBA" id="ARBA00022786"/>
    </source>
</evidence>
<evidence type="ECO:0000256" key="4">
    <source>
        <dbReference type="ARBA" id="ARBA00022801"/>
    </source>
</evidence>
<proteinExistence type="inferred from homology"/>
<keyword evidence="3 6" id="KW-0833">Ubl conjugation pathway</keyword>
<keyword evidence="5 6" id="KW-0788">Thiol protease</keyword>
<comment type="catalytic activity">
    <reaction evidence="1 6">
        <text>Thiol-dependent hydrolysis of ester, thioester, amide, peptide and isopeptide bonds formed by the C-terminal Gly of ubiquitin (a 76-residue protein attached to proteins as an intracellular targeting signal).</text>
        <dbReference type="EC" id="3.4.19.12"/>
    </reaction>
</comment>
<dbReference type="InterPro" id="IPR029071">
    <property type="entry name" value="Ubiquitin-like_domsf"/>
</dbReference>
<dbReference type="EC" id="3.4.19.12" evidence="6"/>
<dbReference type="Gene3D" id="3.90.70.10">
    <property type="entry name" value="Cysteine proteinases"/>
    <property type="match status" value="1"/>
</dbReference>
<feature type="region of interest" description="Disordered" evidence="8">
    <location>
        <begin position="393"/>
        <end position="425"/>
    </location>
</feature>
<dbReference type="CDD" id="cd02657">
    <property type="entry name" value="Peptidase_C19A"/>
    <property type="match status" value="1"/>
</dbReference>
<dbReference type="Pfam" id="PF00240">
    <property type="entry name" value="ubiquitin"/>
    <property type="match status" value="1"/>
</dbReference>
<evidence type="ECO:0000256" key="1">
    <source>
        <dbReference type="ARBA" id="ARBA00000707"/>
    </source>
</evidence>
<dbReference type="InterPro" id="IPR028889">
    <property type="entry name" value="USP"/>
</dbReference>
<feature type="coiled-coil region" evidence="7">
    <location>
        <begin position="347"/>
        <end position="377"/>
    </location>
</feature>
<dbReference type="AlphaFoldDB" id="A0A067MN64"/>
<dbReference type="Pfam" id="PF00443">
    <property type="entry name" value="UCH"/>
    <property type="match status" value="1"/>
</dbReference>
<dbReference type="GO" id="GO:0070628">
    <property type="term" value="F:proteasome binding"/>
    <property type="evidence" value="ECO:0007669"/>
    <property type="project" value="TreeGrafter"/>
</dbReference>
<dbReference type="SUPFAM" id="SSF54236">
    <property type="entry name" value="Ubiquitin-like"/>
    <property type="match status" value="1"/>
</dbReference>
<dbReference type="PROSITE" id="PS50235">
    <property type="entry name" value="USP_3"/>
    <property type="match status" value="1"/>
</dbReference>
<dbReference type="InParanoid" id="A0A067MN64"/>
<evidence type="ECO:0000256" key="7">
    <source>
        <dbReference type="SAM" id="Coils"/>
    </source>
</evidence>
<dbReference type="CDD" id="cd16104">
    <property type="entry name" value="Ubl_USP14_like"/>
    <property type="match status" value="1"/>
</dbReference>
<dbReference type="HOGENOM" id="CLU_017549_2_0_1"/>
<dbReference type="InterPro" id="IPR001394">
    <property type="entry name" value="Peptidase_C19_UCH"/>
</dbReference>
<dbReference type="OrthoDB" id="333239at2759"/>
<dbReference type="PROSITE" id="PS00973">
    <property type="entry name" value="USP_2"/>
    <property type="match status" value="1"/>
</dbReference>
<dbReference type="PROSITE" id="PS00972">
    <property type="entry name" value="USP_1"/>
    <property type="match status" value="1"/>
</dbReference>
<dbReference type="PANTHER" id="PTHR43982:SF1">
    <property type="entry name" value="UBIQUITIN CARBOXYL-TERMINAL HYDROLASE 14"/>
    <property type="match status" value="1"/>
</dbReference>
<evidence type="ECO:0000256" key="8">
    <source>
        <dbReference type="SAM" id="MobiDB-lite"/>
    </source>
</evidence>
<feature type="domain" description="USP" evidence="10">
    <location>
        <begin position="105"/>
        <end position="571"/>
    </location>
</feature>
<dbReference type="GO" id="GO:0016579">
    <property type="term" value="P:protein deubiquitination"/>
    <property type="evidence" value="ECO:0007669"/>
    <property type="project" value="InterPro"/>
</dbReference>
<dbReference type="InterPro" id="IPR018200">
    <property type="entry name" value="USP_CS"/>
</dbReference>
<dbReference type="STRING" id="930990.A0A067MN64"/>
<keyword evidence="12" id="KW-1185">Reference proteome</keyword>
<evidence type="ECO:0000313" key="12">
    <source>
        <dbReference type="Proteomes" id="UP000027195"/>
    </source>
</evidence>
<dbReference type="GO" id="GO:0043161">
    <property type="term" value="P:proteasome-mediated ubiquitin-dependent protein catabolic process"/>
    <property type="evidence" value="ECO:0007669"/>
    <property type="project" value="InterPro"/>
</dbReference>
<dbReference type="InterPro" id="IPR000626">
    <property type="entry name" value="Ubiquitin-like_dom"/>
</dbReference>
<dbReference type="GO" id="GO:0061136">
    <property type="term" value="P:regulation of proteasomal protein catabolic process"/>
    <property type="evidence" value="ECO:0007669"/>
    <property type="project" value="TreeGrafter"/>
</dbReference>
<evidence type="ECO:0000256" key="6">
    <source>
        <dbReference type="RuleBase" id="RU366025"/>
    </source>
</evidence>
<dbReference type="Gene3D" id="3.10.20.90">
    <property type="entry name" value="Phosphatidylinositol 3-kinase Catalytic Subunit, Chain A, domain 1"/>
    <property type="match status" value="1"/>
</dbReference>
<dbReference type="InterPro" id="IPR038765">
    <property type="entry name" value="Papain-like_cys_pep_sf"/>
</dbReference>
<organism evidence="11 12">
    <name type="scientific">Botryobasidium botryosum (strain FD-172 SS1)</name>
    <dbReference type="NCBI Taxonomy" id="930990"/>
    <lineage>
        <taxon>Eukaryota</taxon>
        <taxon>Fungi</taxon>
        <taxon>Dikarya</taxon>
        <taxon>Basidiomycota</taxon>
        <taxon>Agaricomycotina</taxon>
        <taxon>Agaricomycetes</taxon>
        <taxon>Cantharellales</taxon>
        <taxon>Botryobasidiaceae</taxon>
        <taxon>Botryobasidium</taxon>
    </lineage>
</organism>
<feature type="compositionally biased region" description="Low complexity" evidence="8">
    <location>
        <begin position="405"/>
        <end position="414"/>
    </location>
</feature>
<gene>
    <name evidence="11" type="ORF">BOTBODRAFT_106145</name>
</gene>
<dbReference type="FunCoup" id="A0A067MN64">
    <property type="interactions" value="925"/>
</dbReference>
<dbReference type="PANTHER" id="PTHR43982">
    <property type="entry name" value="UBIQUITIN CARBOXYL-TERMINAL HYDROLASE"/>
    <property type="match status" value="1"/>
</dbReference>
<dbReference type="PROSITE" id="PS50053">
    <property type="entry name" value="UBIQUITIN_2"/>
    <property type="match status" value="1"/>
</dbReference>
<dbReference type="SMART" id="SM00213">
    <property type="entry name" value="UBQ"/>
    <property type="match status" value="1"/>
</dbReference>
<keyword evidence="2 6" id="KW-0645">Protease</keyword>
<name>A0A067MN64_BOTB1</name>
<dbReference type="EMBL" id="KL198025">
    <property type="protein sequence ID" value="KDQ16979.1"/>
    <property type="molecule type" value="Genomic_DNA"/>
</dbReference>
<keyword evidence="7" id="KW-0175">Coiled coil</keyword>
<dbReference type="SUPFAM" id="SSF54001">
    <property type="entry name" value="Cysteine proteinases"/>
    <property type="match status" value="1"/>
</dbReference>
<accession>A0A067MN64</accession>
<dbReference type="Proteomes" id="UP000027195">
    <property type="component" value="Unassembled WGS sequence"/>
</dbReference>
<dbReference type="GO" id="GO:0004843">
    <property type="term" value="F:cysteine-type deubiquitinase activity"/>
    <property type="evidence" value="ECO:0007669"/>
    <property type="project" value="UniProtKB-UniRule"/>
</dbReference>
<sequence length="580" mass="63321">MTTTPVSIKHQGKTYSLELDTAKPPLAFKNDIYQLIGVPPDRMKVMIKGGTLKDDADWRKVGVKPGHTFMVIGAPGELPKPPEKPIVFLEDMDDAQLADALRLPVGLQNLGNTCYMNSTVQCLRAIPELRAALQNFTGRGDPNKDLTAGLRDLYTGMSKTTEGFPPFIFLEASILLRRVAPQFAEQRQGMYAQQDADECWTQMITALSNASLEGMPSPAASSSSRPAKFVEQFLMGEITKTHTCDEAPEEPPTTSKERVLKLDCNISVSTNYMHSAIQETMNQKIEKMSPSLGRQAVYTESARISRLPSSLAVHMVRFYWRRDINKKAKIMRKVKFPFELDVLDLVTDELKDKLRPLNSKLKEIEKERDERKKVRRKTKTSIVAAAAAAAGAPSSAGGDITMQDAPSSSSSAPGPGAGEGSEIGEIPRTNAAGELELVPGVLEDENVIRAREEKTLSALVDPEIAEDTGASLHGLYELCGVVTHKGASADSGHYIGWVKRDAIDAPVPSELTEAAAGSSSSGGKPSLVDSMKEEWYKFDDDRVSVVDREKIASLDGGGEDSTAYILLYRCVFAYILFLAC</sequence>
<reference evidence="12" key="1">
    <citation type="journal article" date="2014" name="Proc. Natl. Acad. Sci. U.S.A.">
        <title>Extensive sampling of basidiomycete genomes demonstrates inadequacy of the white-rot/brown-rot paradigm for wood decay fungi.</title>
        <authorList>
            <person name="Riley R."/>
            <person name="Salamov A.A."/>
            <person name="Brown D.W."/>
            <person name="Nagy L.G."/>
            <person name="Floudas D."/>
            <person name="Held B.W."/>
            <person name="Levasseur A."/>
            <person name="Lombard V."/>
            <person name="Morin E."/>
            <person name="Otillar R."/>
            <person name="Lindquist E.A."/>
            <person name="Sun H."/>
            <person name="LaButti K.M."/>
            <person name="Schmutz J."/>
            <person name="Jabbour D."/>
            <person name="Luo H."/>
            <person name="Baker S.E."/>
            <person name="Pisabarro A.G."/>
            <person name="Walton J.D."/>
            <person name="Blanchette R.A."/>
            <person name="Henrissat B."/>
            <person name="Martin F."/>
            <person name="Cullen D."/>
            <person name="Hibbett D.S."/>
            <person name="Grigoriev I.V."/>
        </authorList>
    </citation>
    <scope>NUCLEOTIDE SEQUENCE [LARGE SCALE GENOMIC DNA]</scope>
    <source>
        <strain evidence="12">FD-172 SS1</strain>
    </source>
</reference>
<protein>
    <recommendedName>
        <fullName evidence="6">Ubiquitin carboxyl-terminal hydrolase</fullName>
        <ecNumber evidence="6">3.4.19.12</ecNumber>
    </recommendedName>
</protein>
<feature type="domain" description="Ubiquitin-like" evidence="9">
    <location>
        <begin position="4"/>
        <end position="72"/>
    </location>
</feature>
<dbReference type="InterPro" id="IPR044635">
    <property type="entry name" value="UBP14-like"/>
</dbReference>
<evidence type="ECO:0000256" key="2">
    <source>
        <dbReference type="ARBA" id="ARBA00022670"/>
    </source>
</evidence>
<keyword evidence="4 6" id="KW-0378">Hydrolase</keyword>
<comment type="similarity">
    <text evidence="6">Belongs to the peptidase C19 family.</text>
</comment>
<evidence type="ECO:0000256" key="5">
    <source>
        <dbReference type="ARBA" id="ARBA00022807"/>
    </source>
</evidence>
<evidence type="ECO:0000259" key="9">
    <source>
        <dbReference type="PROSITE" id="PS50053"/>
    </source>
</evidence>
<evidence type="ECO:0000259" key="10">
    <source>
        <dbReference type="PROSITE" id="PS50235"/>
    </source>
</evidence>
<evidence type="ECO:0000313" key="11">
    <source>
        <dbReference type="EMBL" id="KDQ16979.1"/>
    </source>
</evidence>